<comment type="caution">
    <text evidence="2">The sequence shown here is derived from an EMBL/GenBank/DDBJ whole genome shotgun (WGS) entry which is preliminary data.</text>
</comment>
<dbReference type="PANTHER" id="PTHR43190:SF3">
    <property type="entry name" value="N-ACETYL-D-GLUCOSAMINE KINASE"/>
    <property type="match status" value="1"/>
</dbReference>
<dbReference type="EMBL" id="JBBMFA010000081">
    <property type="protein sequence ID" value="MEQ2520077.1"/>
    <property type="molecule type" value="Genomic_DNA"/>
</dbReference>
<reference evidence="2 3" key="1">
    <citation type="submission" date="2024-03" db="EMBL/GenBank/DDBJ databases">
        <title>Human intestinal bacterial collection.</title>
        <authorList>
            <person name="Pauvert C."/>
            <person name="Hitch T.C.A."/>
            <person name="Clavel T."/>
        </authorList>
    </citation>
    <scope>NUCLEOTIDE SEQUENCE [LARGE SCALE GENOMIC DNA]</scope>
    <source>
        <strain evidence="2 3">CLA-JM-H11</strain>
    </source>
</reference>
<dbReference type="Proteomes" id="UP001477672">
    <property type="component" value="Unassembled WGS sequence"/>
</dbReference>
<keyword evidence="3" id="KW-1185">Reference proteome</keyword>
<feature type="domain" description="ATPase BadF/BadG/BcrA/BcrD type" evidence="1">
    <location>
        <begin position="6"/>
        <end position="300"/>
    </location>
</feature>
<dbReference type="Pfam" id="PF01869">
    <property type="entry name" value="BcrAD_BadFG"/>
    <property type="match status" value="1"/>
</dbReference>
<dbReference type="Gene3D" id="3.30.420.40">
    <property type="match status" value="2"/>
</dbReference>
<dbReference type="InterPro" id="IPR052519">
    <property type="entry name" value="Euk-type_GlcNAc_Kinase"/>
</dbReference>
<dbReference type="SUPFAM" id="SSF53067">
    <property type="entry name" value="Actin-like ATPase domain"/>
    <property type="match status" value="2"/>
</dbReference>
<evidence type="ECO:0000313" key="2">
    <source>
        <dbReference type="EMBL" id="MEQ2520077.1"/>
    </source>
</evidence>
<dbReference type="RefSeq" id="WP_349215517.1">
    <property type="nucleotide sequence ID" value="NZ_JBBMFA010000081.1"/>
</dbReference>
<sequence length="309" mass="32566">MGRYVIGIDGGGTAAKGLTVSETGEILCRFQGGTTNYNGAVKAQVDRNMRELLRSAQGSCSAADCQAICIGSAGVNNSVAAAFLRQAVREAGFTCPLQIVADSVTAHAGALDGNAGIVLIAGTGSICFAQRETGEQLQIGGNGHLIDDGGSGYDLSIQMLRAVVKAQDGRAPATILQDLVLEHLKLADVSFLIDWLYDEKRTKKEIAALAVSLDRALQHQDQAAQKIVQNAAASLAELALPAISFLNGRAALALSGSVLKKNAAVRDSLIHCLRERYPEEDQLVLISPKHEADYGAVLLAKRLAHRNIP</sequence>
<protein>
    <submittedName>
        <fullName evidence="2">BadF/BadG/BcrA/BcrD ATPase family protein</fullName>
    </submittedName>
</protein>
<accession>A0ABV1GE18</accession>
<proteinExistence type="predicted"/>
<dbReference type="PANTHER" id="PTHR43190">
    <property type="entry name" value="N-ACETYL-D-GLUCOSAMINE KINASE"/>
    <property type="match status" value="1"/>
</dbReference>
<name>A0ABV1GE18_9FIRM</name>
<dbReference type="InterPro" id="IPR043129">
    <property type="entry name" value="ATPase_NBD"/>
</dbReference>
<organism evidence="2 3">
    <name type="scientific">Ruthenibacterium intestinale</name>
    <dbReference type="NCBI Taxonomy" id="3133163"/>
    <lineage>
        <taxon>Bacteria</taxon>
        <taxon>Bacillati</taxon>
        <taxon>Bacillota</taxon>
        <taxon>Clostridia</taxon>
        <taxon>Eubacteriales</taxon>
        <taxon>Oscillospiraceae</taxon>
        <taxon>Ruthenibacterium</taxon>
    </lineage>
</organism>
<gene>
    <name evidence="2" type="ORF">WMO24_06505</name>
</gene>
<dbReference type="InterPro" id="IPR002731">
    <property type="entry name" value="ATPase_BadF"/>
</dbReference>
<evidence type="ECO:0000259" key="1">
    <source>
        <dbReference type="Pfam" id="PF01869"/>
    </source>
</evidence>
<evidence type="ECO:0000313" key="3">
    <source>
        <dbReference type="Proteomes" id="UP001477672"/>
    </source>
</evidence>